<accession>A0ABR3PAE7</accession>
<sequence>MVNITAVDLLRFASSIPYVTEITSIPTEAPDAVHFISYNETFVTDILGPTVSQKLIAETSWEAFHEAGVYNAATNSLYITSNWAKDFSNPINVTVLSLDDYSLTSLRYPNVANANGAFSYYPPGTPRNSSAGQEIVFCDEGNLEDPSQLTVVNPATNATRVILNSYMGKNFSSINDIIQHPVTGDLWFTDARYGYWQFFRPEPVIRPQVYRFEPASGVLQAVADDFIAPNGIEFSPDLKHIYVTDTGTIMFSNESAIPTNPASIYKYDISADGKGLENRKLFAYASGAAPDGVHADTQGNIYSSCTDGVNVWNKEGVLLGKFAVKGGSNNFAWVPQGMILFNNNRAFEITLAAKGRTVRKDFGAV</sequence>
<evidence type="ECO:0000313" key="3">
    <source>
        <dbReference type="Proteomes" id="UP001562354"/>
    </source>
</evidence>
<protein>
    <recommendedName>
        <fullName evidence="1">SMP-30/Gluconolactonase/LRE-like region domain-containing protein</fullName>
    </recommendedName>
</protein>
<gene>
    <name evidence="2" type="ORF">AAFC00_003359</name>
</gene>
<dbReference type="PANTHER" id="PTHR47064:SF2">
    <property type="entry name" value="SMP-30_GLUCONOLACTONASE_LRE-LIKE REGION DOMAIN-CONTAINING PROTEIN-RELATED"/>
    <property type="match status" value="1"/>
</dbReference>
<dbReference type="InterPro" id="IPR052988">
    <property type="entry name" value="Oryzine_lactonohydrolase"/>
</dbReference>
<keyword evidence="3" id="KW-1185">Reference proteome</keyword>
<dbReference type="EMBL" id="JBFMKM010000012">
    <property type="protein sequence ID" value="KAL1303050.1"/>
    <property type="molecule type" value="Genomic_DNA"/>
</dbReference>
<dbReference type="Gene3D" id="2.120.10.30">
    <property type="entry name" value="TolB, C-terminal domain"/>
    <property type="match status" value="1"/>
</dbReference>
<dbReference type="Pfam" id="PF08450">
    <property type="entry name" value="SGL"/>
    <property type="match status" value="1"/>
</dbReference>
<dbReference type="SUPFAM" id="SSF63829">
    <property type="entry name" value="Calcium-dependent phosphotriesterase"/>
    <property type="match status" value="1"/>
</dbReference>
<reference evidence="2 3" key="1">
    <citation type="submission" date="2024-07" db="EMBL/GenBank/DDBJ databases">
        <title>Draft sequence of the Neodothiora populina.</title>
        <authorList>
            <person name="Drown D.D."/>
            <person name="Schuette U.S."/>
            <person name="Buechlein A.B."/>
            <person name="Rusch D.R."/>
            <person name="Winton L.W."/>
            <person name="Adams G.A."/>
        </authorList>
    </citation>
    <scope>NUCLEOTIDE SEQUENCE [LARGE SCALE GENOMIC DNA]</scope>
    <source>
        <strain evidence="2 3">CPC 39397</strain>
    </source>
</reference>
<evidence type="ECO:0000313" key="2">
    <source>
        <dbReference type="EMBL" id="KAL1303050.1"/>
    </source>
</evidence>
<dbReference type="RefSeq" id="XP_069199325.1">
    <property type="nucleotide sequence ID" value="XM_069342820.1"/>
</dbReference>
<dbReference type="InterPro" id="IPR013658">
    <property type="entry name" value="SGL"/>
</dbReference>
<dbReference type="Proteomes" id="UP001562354">
    <property type="component" value="Unassembled WGS sequence"/>
</dbReference>
<comment type="caution">
    <text evidence="2">The sequence shown here is derived from an EMBL/GenBank/DDBJ whole genome shotgun (WGS) entry which is preliminary data.</text>
</comment>
<feature type="domain" description="SMP-30/Gluconolactonase/LRE-like region" evidence="1">
    <location>
        <begin position="134"/>
        <end position="324"/>
    </location>
</feature>
<dbReference type="InterPro" id="IPR011042">
    <property type="entry name" value="6-blade_b-propeller_TolB-like"/>
</dbReference>
<dbReference type="GeneID" id="95977060"/>
<proteinExistence type="predicted"/>
<evidence type="ECO:0000259" key="1">
    <source>
        <dbReference type="Pfam" id="PF08450"/>
    </source>
</evidence>
<organism evidence="2 3">
    <name type="scientific">Neodothiora populina</name>
    <dbReference type="NCBI Taxonomy" id="2781224"/>
    <lineage>
        <taxon>Eukaryota</taxon>
        <taxon>Fungi</taxon>
        <taxon>Dikarya</taxon>
        <taxon>Ascomycota</taxon>
        <taxon>Pezizomycotina</taxon>
        <taxon>Dothideomycetes</taxon>
        <taxon>Dothideomycetidae</taxon>
        <taxon>Dothideales</taxon>
        <taxon>Dothioraceae</taxon>
        <taxon>Neodothiora</taxon>
    </lineage>
</organism>
<name>A0ABR3PAE7_9PEZI</name>
<dbReference type="PANTHER" id="PTHR47064">
    <property type="entry name" value="PUTATIVE (AFU_ORTHOLOGUE AFUA_1G08990)-RELATED"/>
    <property type="match status" value="1"/>
</dbReference>